<comment type="subcellular location">
    <subcellularLocation>
        <location evidence="1">Cell membrane</location>
        <topology evidence="1">Single-pass type I membrane protein</topology>
    </subcellularLocation>
    <subcellularLocation>
        <location evidence="2">Membrane raft</location>
    </subcellularLocation>
</comment>
<evidence type="ECO:0000256" key="1">
    <source>
        <dbReference type="ARBA" id="ARBA00004251"/>
    </source>
</evidence>
<comment type="caution">
    <text evidence="19">Lacks conserved residue(s) required for the propagation of feature annotation.</text>
</comment>
<feature type="repeat" description="TNFR-Cys" evidence="19">
    <location>
        <begin position="51"/>
        <end position="94"/>
    </location>
</feature>
<feature type="domain" description="TNFR-Cys" evidence="22">
    <location>
        <begin position="51"/>
        <end position="94"/>
    </location>
</feature>
<keyword evidence="10" id="KW-1133">Transmembrane helix</keyword>
<evidence type="ECO:0000256" key="4">
    <source>
        <dbReference type="ARBA" id="ARBA00022475"/>
    </source>
</evidence>
<evidence type="ECO:0000256" key="13">
    <source>
        <dbReference type="ARBA" id="ARBA00023157"/>
    </source>
</evidence>
<evidence type="ECO:0000256" key="19">
    <source>
        <dbReference type="PROSITE-ProRule" id="PRU00206"/>
    </source>
</evidence>
<evidence type="ECO:0000313" key="24">
    <source>
        <dbReference type="Proteomes" id="UP000694563"/>
    </source>
</evidence>
<dbReference type="InterPro" id="IPR033998">
    <property type="entry name" value="TNFRSF6_death"/>
</dbReference>
<keyword evidence="14" id="KW-0325">Glycoprotein</keyword>
<name>A0A8C3U7W1_CATUS</name>
<dbReference type="PROSITE" id="PS50050">
    <property type="entry name" value="TNFR_NGFR_2"/>
    <property type="match status" value="2"/>
</dbReference>
<dbReference type="GO" id="GO:0032872">
    <property type="term" value="P:regulation of stress-activated MAPK cascade"/>
    <property type="evidence" value="ECO:0007669"/>
    <property type="project" value="TreeGrafter"/>
</dbReference>
<keyword evidence="8" id="KW-0677">Repeat</keyword>
<dbReference type="GO" id="GO:0097049">
    <property type="term" value="P:motor neuron apoptotic process"/>
    <property type="evidence" value="ECO:0007669"/>
    <property type="project" value="TreeGrafter"/>
</dbReference>
<dbReference type="Proteomes" id="UP000694563">
    <property type="component" value="Chromosome 8"/>
</dbReference>
<dbReference type="GO" id="GO:0005031">
    <property type="term" value="F:tumor necrosis factor receptor activity"/>
    <property type="evidence" value="ECO:0007669"/>
    <property type="project" value="TreeGrafter"/>
</dbReference>
<evidence type="ECO:0000256" key="20">
    <source>
        <dbReference type="SAM" id="MobiDB-lite"/>
    </source>
</evidence>
<keyword evidence="7" id="KW-0732">Signal</keyword>
<evidence type="ECO:0000259" key="21">
    <source>
        <dbReference type="PROSITE" id="PS50017"/>
    </source>
</evidence>
<keyword evidence="12" id="KW-0564">Palmitate</keyword>
<reference evidence="23" key="3">
    <citation type="submission" date="2025-09" db="UniProtKB">
        <authorList>
            <consortium name="Ensembl"/>
        </authorList>
    </citation>
    <scope>IDENTIFICATION</scope>
</reference>
<keyword evidence="5" id="KW-0812">Transmembrane</keyword>
<evidence type="ECO:0000256" key="10">
    <source>
        <dbReference type="ARBA" id="ARBA00022989"/>
    </source>
</evidence>
<dbReference type="SMART" id="SM00208">
    <property type="entry name" value="TNFR"/>
    <property type="match status" value="2"/>
</dbReference>
<dbReference type="PANTHER" id="PTHR46874:SF1">
    <property type="entry name" value="TUMOR NECROSIS FACTOR RECEPTOR SUPERFAMILY MEMBER 6"/>
    <property type="match status" value="1"/>
</dbReference>
<evidence type="ECO:0000256" key="12">
    <source>
        <dbReference type="ARBA" id="ARBA00023139"/>
    </source>
</evidence>
<organism evidence="23 24">
    <name type="scientific">Catharus ustulatus</name>
    <name type="common">Russet-backed thrush</name>
    <name type="synonym">Hylocichla ustulatus</name>
    <dbReference type="NCBI Taxonomy" id="91951"/>
    <lineage>
        <taxon>Eukaryota</taxon>
        <taxon>Metazoa</taxon>
        <taxon>Chordata</taxon>
        <taxon>Craniata</taxon>
        <taxon>Vertebrata</taxon>
        <taxon>Euteleostomi</taxon>
        <taxon>Archelosauria</taxon>
        <taxon>Archosauria</taxon>
        <taxon>Dinosauria</taxon>
        <taxon>Saurischia</taxon>
        <taxon>Theropoda</taxon>
        <taxon>Coelurosauria</taxon>
        <taxon>Aves</taxon>
        <taxon>Neognathae</taxon>
        <taxon>Neoaves</taxon>
        <taxon>Telluraves</taxon>
        <taxon>Australaves</taxon>
        <taxon>Passeriformes</taxon>
        <taxon>Turdidae</taxon>
        <taxon>Catharus</taxon>
    </lineage>
</organism>
<evidence type="ECO:0000256" key="16">
    <source>
        <dbReference type="ARBA" id="ARBA00030181"/>
    </source>
</evidence>
<dbReference type="PROSITE" id="PS50017">
    <property type="entry name" value="DEATH_DOMAIN"/>
    <property type="match status" value="1"/>
</dbReference>
<evidence type="ECO:0000256" key="8">
    <source>
        <dbReference type="ARBA" id="ARBA00022737"/>
    </source>
</evidence>
<evidence type="ECO:0000256" key="15">
    <source>
        <dbReference type="ARBA" id="ARBA00023288"/>
    </source>
</evidence>
<dbReference type="Pfam" id="PF00531">
    <property type="entry name" value="Death"/>
    <property type="match status" value="1"/>
</dbReference>
<dbReference type="Gene3D" id="1.10.533.10">
    <property type="entry name" value="Death Domain, Fas"/>
    <property type="match status" value="1"/>
</dbReference>
<dbReference type="InterPro" id="IPR008063">
    <property type="entry name" value="Fas_rcpt"/>
</dbReference>
<keyword evidence="15" id="KW-0449">Lipoprotein</keyword>
<protein>
    <recommendedName>
        <fullName evidence="3">Tumor necrosis factor receptor superfamily member 6</fullName>
    </recommendedName>
    <alternativeName>
        <fullName evidence="17">Apo-1 antigen</fullName>
    </alternativeName>
    <alternativeName>
        <fullName evidence="18">Apoptosis-mediating surface antigen FAS</fullName>
    </alternativeName>
    <alternativeName>
        <fullName evidence="16">FASLG receptor</fullName>
    </alternativeName>
</protein>
<dbReference type="InterPro" id="IPR001368">
    <property type="entry name" value="TNFR/NGFR_Cys_rich_reg"/>
</dbReference>
<evidence type="ECO:0000313" key="23">
    <source>
        <dbReference type="Ensembl" id="ENSCUSP00005010129.1"/>
    </source>
</evidence>
<dbReference type="InterPro" id="IPR011029">
    <property type="entry name" value="DEATH-like_dom_sf"/>
</dbReference>
<keyword evidence="6" id="KW-0053">Apoptosis</keyword>
<keyword evidence="4" id="KW-1003">Cell membrane</keyword>
<evidence type="ECO:0000256" key="11">
    <source>
        <dbReference type="ARBA" id="ARBA00023136"/>
    </source>
</evidence>
<feature type="region of interest" description="Disordered" evidence="20">
    <location>
        <begin position="259"/>
        <end position="297"/>
    </location>
</feature>
<dbReference type="GO" id="GO:0031265">
    <property type="term" value="C:CD95 death-inducing signaling complex"/>
    <property type="evidence" value="ECO:0007669"/>
    <property type="project" value="TreeGrafter"/>
</dbReference>
<keyword evidence="11" id="KW-0472">Membrane</keyword>
<dbReference type="Ensembl" id="ENSCUST00005010560.1">
    <property type="protein sequence ID" value="ENSCUSP00005010129.1"/>
    <property type="gene ID" value="ENSCUSG00005006448.1"/>
</dbReference>
<dbReference type="GO" id="GO:0043066">
    <property type="term" value="P:negative regulation of apoptotic process"/>
    <property type="evidence" value="ECO:0007669"/>
    <property type="project" value="TreeGrafter"/>
</dbReference>
<dbReference type="SUPFAM" id="SSF57586">
    <property type="entry name" value="TNF receptor-like"/>
    <property type="match status" value="2"/>
</dbReference>
<evidence type="ECO:0000256" key="6">
    <source>
        <dbReference type="ARBA" id="ARBA00022703"/>
    </source>
</evidence>
<dbReference type="CDD" id="cd08316">
    <property type="entry name" value="Death_FAS_TNFRSF6"/>
    <property type="match status" value="1"/>
</dbReference>
<dbReference type="Gene3D" id="2.10.50.10">
    <property type="entry name" value="Tumor Necrosis Factor Receptor, subunit A, domain 2"/>
    <property type="match status" value="2"/>
</dbReference>
<dbReference type="GO" id="GO:0097192">
    <property type="term" value="P:extrinsic apoptotic signaling pathway in absence of ligand"/>
    <property type="evidence" value="ECO:0007669"/>
    <property type="project" value="TreeGrafter"/>
</dbReference>
<dbReference type="InterPro" id="IPR000488">
    <property type="entry name" value="Death_dom"/>
</dbReference>
<keyword evidence="13" id="KW-1015">Disulfide bond</keyword>
<dbReference type="AlphaFoldDB" id="A0A8C3U7W1"/>
<feature type="domain" description="Death" evidence="21">
    <location>
        <begin position="172"/>
        <end position="256"/>
    </location>
</feature>
<accession>A0A8C3U7W1</accession>
<feature type="compositionally biased region" description="Polar residues" evidence="20">
    <location>
        <begin position="260"/>
        <end position="284"/>
    </location>
</feature>
<keyword evidence="24" id="KW-1185">Reference proteome</keyword>
<dbReference type="SMART" id="SM00005">
    <property type="entry name" value="DEATH"/>
    <property type="match status" value="1"/>
</dbReference>
<dbReference type="PRINTS" id="PR01680">
    <property type="entry name" value="TNFACTORR6"/>
</dbReference>
<evidence type="ECO:0000256" key="14">
    <source>
        <dbReference type="ARBA" id="ARBA00023180"/>
    </source>
</evidence>
<dbReference type="PANTHER" id="PTHR46874">
    <property type="entry name" value="TUMOR NECROSIS FACTOR RECEPTOR SUPERFAMILY MEMBER 6"/>
    <property type="match status" value="1"/>
</dbReference>
<evidence type="ECO:0000256" key="18">
    <source>
        <dbReference type="ARBA" id="ARBA00032502"/>
    </source>
</evidence>
<evidence type="ECO:0000256" key="17">
    <source>
        <dbReference type="ARBA" id="ARBA00032338"/>
    </source>
</evidence>
<dbReference type="GO" id="GO:0097527">
    <property type="term" value="P:necroptotic signaling pathway"/>
    <property type="evidence" value="ECO:0007669"/>
    <property type="project" value="TreeGrafter"/>
</dbReference>
<sequence>HRRIISRRDAPCNGSDYLLGTQCCKKCKSGEYDCSVKNVSCPTDINKHCVPCEKGKEYIDHDNDLDECLRCKFCDSKFGWEVAQNCTPENNTRCTCAKNYYCSSVTCDHCHQCTICESGVIEKQCTPSSDTVCGTKGTILKCTKVYHVLCFERQLQLSVHSFPFMPLDTDLSSHIPAIVAEMTLAEVKKFVRHHRLSEPVIDQNIQDCPGDSSEQKIRLLRVWYMSHGMKGAYGTLISSLRELKMCAVADKIEEKLKAAISSSQDTGQSKTCTQEGRNSYNDSAELSKAYSGSLEET</sequence>
<dbReference type="PROSITE" id="PS00652">
    <property type="entry name" value="TNFR_NGFR_1"/>
    <property type="match status" value="1"/>
</dbReference>
<evidence type="ECO:0000259" key="22">
    <source>
        <dbReference type="PROSITE" id="PS50050"/>
    </source>
</evidence>
<evidence type="ECO:0000256" key="3">
    <source>
        <dbReference type="ARBA" id="ARBA00015761"/>
    </source>
</evidence>
<feature type="repeat" description="TNFR-Cys" evidence="19">
    <location>
        <begin position="95"/>
        <end position="133"/>
    </location>
</feature>
<dbReference type="GO" id="GO:0045121">
    <property type="term" value="C:membrane raft"/>
    <property type="evidence" value="ECO:0007669"/>
    <property type="project" value="UniProtKB-SubCell"/>
</dbReference>
<dbReference type="GO" id="GO:0006924">
    <property type="term" value="P:activation-induced cell death of T cells"/>
    <property type="evidence" value="ECO:0007669"/>
    <property type="project" value="TreeGrafter"/>
</dbReference>
<feature type="domain" description="TNFR-Cys" evidence="22">
    <location>
        <begin position="95"/>
        <end position="133"/>
    </location>
</feature>
<dbReference type="GO" id="GO:0005516">
    <property type="term" value="F:calmodulin binding"/>
    <property type="evidence" value="ECO:0007669"/>
    <property type="project" value="UniProtKB-KW"/>
</dbReference>
<reference evidence="23" key="2">
    <citation type="submission" date="2025-08" db="UniProtKB">
        <authorList>
            <consortium name="Ensembl"/>
        </authorList>
    </citation>
    <scope>IDENTIFICATION</scope>
</reference>
<keyword evidence="9" id="KW-0112">Calmodulin-binding</keyword>
<dbReference type="SUPFAM" id="SSF47986">
    <property type="entry name" value="DEATH domain"/>
    <property type="match status" value="1"/>
</dbReference>
<proteinExistence type="predicted"/>
<dbReference type="Pfam" id="PF00020">
    <property type="entry name" value="TNFR_c6"/>
    <property type="match status" value="2"/>
</dbReference>
<evidence type="ECO:0000256" key="7">
    <source>
        <dbReference type="ARBA" id="ARBA00022729"/>
    </source>
</evidence>
<reference evidence="23" key="1">
    <citation type="submission" date="2020-10" db="EMBL/GenBank/DDBJ databases">
        <title>Catharus ustulatus (Swainson's thrush) genome, bCatUst1, primary haplotype v2.</title>
        <authorList>
            <person name="Delmore K."/>
            <person name="Vafadar M."/>
            <person name="Formenti G."/>
            <person name="Chow W."/>
            <person name="Pelan S."/>
            <person name="Howe K."/>
            <person name="Rhie A."/>
            <person name="Mountcastle J."/>
            <person name="Haase B."/>
            <person name="Fedrigo O."/>
            <person name="Jarvis E.D."/>
        </authorList>
    </citation>
    <scope>NUCLEOTIDE SEQUENCE [LARGE SCALE GENOMIC DNA]</scope>
</reference>
<dbReference type="GO" id="GO:0006955">
    <property type="term" value="P:immune response"/>
    <property type="evidence" value="ECO:0007669"/>
    <property type="project" value="InterPro"/>
</dbReference>
<evidence type="ECO:0000256" key="2">
    <source>
        <dbReference type="ARBA" id="ARBA00004285"/>
    </source>
</evidence>
<dbReference type="GO" id="GO:0009897">
    <property type="term" value="C:external side of plasma membrane"/>
    <property type="evidence" value="ECO:0007669"/>
    <property type="project" value="TreeGrafter"/>
</dbReference>
<evidence type="ECO:0000256" key="5">
    <source>
        <dbReference type="ARBA" id="ARBA00022692"/>
    </source>
</evidence>
<evidence type="ECO:0000256" key="9">
    <source>
        <dbReference type="ARBA" id="ARBA00022860"/>
    </source>
</evidence>